<dbReference type="EMBL" id="JAHFZB010000026">
    <property type="protein sequence ID" value="KAK6474077.1"/>
    <property type="molecule type" value="Genomic_DNA"/>
</dbReference>
<dbReference type="Proteomes" id="UP001369086">
    <property type="component" value="Unassembled WGS sequence"/>
</dbReference>
<reference evidence="2 3" key="1">
    <citation type="submission" date="2021-05" db="EMBL/GenBank/DDBJ databases">
        <authorList>
            <person name="Zahm M."/>
            <person name="Klopp C."/>
            <person name="Cabau C."/>
            <person name="Kuhl H."/>
            <person name="Suciu R."/>
            <person name="Ciorpac M."/>
            <person name="Holostenco D."/>
            <person name="Gessner J."/>
            <person name="Wuertz S."/>
            <person name="Hohne C."/>
            <person name="Stock M."/>
            <person name="Gislard M."/>
            <person name="Lluch J."/>
            <person name="Milhes M."/>
            <person name="Lampietro C."/>
            <person name="Lopez Roques C."/>
            <person name="Donnadieu C."/>
            <person name="Du K."/>
            <person name="Schartl M."/>
            <person name="Guiguen Y."/>
        </authorList>
    </citation>
    <scope>NUCLEOTIDE SEQUENCE [LARGE SCALE GENOMIC DNA]</scope>
    <source>
        <strain evidence="2">Hh-F2</strain>
        <tissue evidence="2">Blood</tissue>
    </source>
</reference>
<evidence type="ECO:0000313" key="3">
    <source>
        <dbReference type="Proteomes" id="UP001369086"/>
    </source>
</evidence>
<feature type="compositionally biased region" description="Basic and acidic residues" evidence="1">
    <location>
        <begin position="16"/>
        <end position="40"/>
    </location>
</feature>
<proteinExistence type="predicted"/>
<dbReference type="PANTHER" id="PTHR36960:SF1">
    <property type="entry name" value="SI:DKEY-32E6.3"/>
    <property type="match status" value="1"/>
</dbReference>
<protein>
    <submittedName>
        <fullName evidence="2">Uncharacterized protein</fullName>
    </submittedName>
</protein>
<comment type="caution">
    <text evidence="2">The sequence shown here is derived from an EMBL/GenBank/DDBJ whole genome shotgun (WGS) entry which is preliminary data.</text>
</comment>
<evidence type="ECO:0000313" key="2">
    <source>
        <dbReference type="EMBL" id="KAK6474077.1"/>
    </source>
</evidence>
<feature type="region of interest" description="Disordered" evidence="1">
    <location>
        <begin position="1"/>
        <end position="40"/>
    </location>
</feature>
<dbReference type="PANTHER" id="PTHR36960">
    <property type="entry name" value="SI:DKEY-32E6.3"/>
    <property type="match status" value="1"/>
</dbReference>
<accession>A0ABR0YN96</accession>
<evidence type="ECO:0000256" key="1">
    <source>
        <dbReference type="SAM" id="MobiDB-lite"/>
    </source>
</evidence>
<name>A0ABR0YN96_HUSHU</name>
<gene>
    <name evidence="2" type="ORF">HHUSO_G26225</name>
</gene>
<sequence>MSGVKTIRPAGCSHAKNGEKDTDESGNKKQSESAECPDCDRSAEKRSDHIVCSVHLELPQSRRRKLILHLDLNNTILVSDAVTKQGTVAALDYFLSTATWGRVNRQGSWEWLSDVPSLLPPCQGAVTYYSQFGRVQDFTGTAEGQRFCGVLKEHLSLLEWRGEEDEELAVRGEDGRLYHWILPAFFQLLQALESQHREFCVVFRTFGTDLARVLGAVQRVLREGTHPLFTGLQALPMPLNPTPGRIRCSKKNVVLSRGSERVSTRGDERSLYRYFSDLQGLGGFQDHFDWWAHNSYSNLGGKPIWIDPSDPEVQHIFIDDNIRLNDEDSIITPKVFLSKAGTQTRTALTSELYDVNLIQTDLLRAISDHNYFSERIRICEENYEKYLNKEDG</sequence>
<keyword evidence="3" id="KW-1185">Reference proteome</keyword>
<organism evidence="2 3">
    <name type="scientific">Huso huso</name>
    <name type="common">Beluga</name>
    <name type="synonym">Acipenser huso</name>
    <dbReference type="NCBI Taxonomy" id="61971"/>
    <lineage>
        <taxon>Eukaryota</taxon>
        <taxon>Metazoa</taxon>
        <taxon>Chordata</taxon>
        <taxon>Craniata</taxon>
        <taxon>Vertebrata</taxon>
        <taxon>Euteleostomi</taxon>
        <taxon>Actinopterygii</taxon>
        <taxon>Chondrostei</taxon>
        <taxon>Acipenseriformes</taxon>
        <taxon>Acipenseridae</taxon>
        <taxon>Huso</taxon>
    </lineage>
</organism>